<evidence type="ECO:0000256" key="4">
    <source>
        <dbReference type="ARBA" id="ARBA00023212"/>
    </source>
</evidence>
<dbReference type="SUPFAM" id="SSF69103">
    <property type="entry name" value="Arp2/3 complex 16 kDa subunit ARPC5"/>
    <property type="match status" value="1"/>
</dbReference>
<comment type="function">
    <text evidence="7">Functions as component of the Arp2/3 complex which is involved in regulation of actin polymerization and together with an activating nucleation-promoting factor (NPF) mediates the formation of branched actin networks. Arp2/3 complex plays a critical role in the control of cell morphogenesis via the modulation of cell polarity development.</text>
</comment>
<dbReference type="InterPro" id="IPR006789">
    <property type="entry name" value="ARPC5"/>
</dbReference>
<gene>
    <name evidence="8" type="primary">ARC15_1</name>
    <name evidence="8" type="ORF">GRS66_002478</name>
</gene>
<protein>
    <recommendedName>
        <fullName evidence="5 7">Actin-related protein 2/3 complex subunit 5</fullName>
    </recommendedName>
</protein>
<reference evidence="8 9" key="1">
    <citation type="journal article" date="2019" name="BMC Genomics">
        <title>Chromosome level assembly and comparative genome analysis confirm lager-brewing yeasts originated from a single hybridization.</title>
        <authorList>
            <person name="Salazar A.N."/>
            <person name="Gorter de Vries A.R."/>
            <person name="van den Broek M."/>
            <person name="Brouwers N."/>
            <person name="de la Torre Cortes P."/>
            <person name="Kuijpers N.G.A."/>
            <person name="Daran J.G."/>
            <person name="Abeel T."/>
        </authorList>
    </citation>
    <scope>NUCLEOTIDE SEQUENCE [LARGE SCALE GENOMIC DNA]</scope>
    <source>
        <strain evidence="8 9">CBS 1483</strain>
    </source>
</reference>
<evidence type="ECO:0000256" key="7">
    <source>
        <dbReference type="RuleBase" id="RU004301"/>
    </source>
</evidence>
<dbReference type="OrthoDB" id="195498at2759"/>
<evidence type="ECO:0000256" key="6">
    <source>
        <dbReference type="ARBA" id="ARBA00060329"/>
    </source>
</evidence>
<dbReference type="Proteomes" id="UP000501346">
    <property type="component" value="Chromosome ScIX"/>
</dbReference>
<organism evidence="8 9">
    <name type="scientific">Saccharomyces pastorianus</name>
    <name type="common">Lager yeast</name>
    <name type="synonym">Saccharomyces cerevisiae x Saccharomyces eubayanus</name>
    <dbReference type="NCBI Taxonomy" id="27292"/>
    <lineage>
        <taxon>Eukaryota</taxon>
        <taxon>Fungi</taxon>
        <taxon>Dikarya</taxon>
        <taxon>Ascomycota</taxon>
        <taxon>Saccharomycotina</taxon>
        <taxon>Saccharomycetes</taxon>
        <taxon>Saccharomycetales</taxon>
        <taxon>Saccharomycetaceae</taxon>
        <taxon>Saccharomyces</taxon>
    </lineage>
</organism>
<dbReference type="Gene3D" id="1.25.40.190">
    <property type="entry name" value="Actin-related protein 2/3 complex subunit 5"/>
    <property type="match status" value="1"/>
</dbReference>
<evidence type="ECO:0000313" key="8">
    <source>
        <dbReference type="EMBL" id="QID80169.1"/>
    </source>
</evidence>
<dbReference type="FunFam" id="1.25.40.190:FF:000003">
    <property type="entry name" value="Actin-related protein 2/3 complex subunit 5"/>
    <property type="match status" value="1"/>
</dbReference>
<keyword evidence="9" id="KW-1185">Reference proteome</keyword>
<name>A0A6C1DTG8_SACPS</name>
<accession>A0A6C1DTG8</accession>
<sequence>MEADWRRIDIDAFDPESGRLTAADLVPPYETTVTLQELQPRMNQLRSLATSGDSLGAVQLLTTDPPYSADAPTKEQYFKSVLEALTQVRQADIGNVIKNLSDSQKDVLVKYLYKGMSVPQGQKQGGVLLAWLERITQVSGVTPIVHYISDRRTV</sequence>
<dbReference type="GO" id="GO:0030833">
    <property type="term" value="P:regulation of actin filament polymerization"/>
    <property type="evidence" value="ECO:0007669"/>
    <property type="project" value="InterPro"/>
</dbReference>
<keyword evidence="4 7" id="KW-0206">Cytoskeleton</keyword>
<keyword evidence="3" id="KW-0963">Cytoplasm</keyword>
<dbReference type="Pfam" id="PF04699">
    <property type="entry name" value="P16-Arc"/>
    <property type="match status" value="1"/>
</dbReference>
<comment type="subcellular location">
    <subcellularLocation>
        <location evidence="1">Cytoplasm</location>
        <location evidence="1">Cytoskeleton</location>
    </subcellularLocation>
</comment>
<dbReference type="AlphaFoldDB" id="A0A6C1DTG8"/>
<evidence type="ECO:0000256" key="1">
    <source>
        <dbReference type="ARBA" id="ARBA00004245"/>
    </source>
</evidence>
<evidence type="ECO:0000256" key="3">
    <source>
        <dbReference type="ARBA" id="ARBA00022490"/>
    </source>
</evidence>
<dbReference type="PIRSF" id="PIRSF039096">
    <property type="entry name" value="p16-ARC"/>
    <property type="match status" value="1"/>
</dbReference>
<dbReference type="PANTHER" id="PTHR12644">
    <property type="entry name" value="ARP2/3 COMPLEX 16 KD SUBUNIT P16-ARC"/>
    <property type="match status" value="1"/>
</dbReference>
<dbReference type="GO" id="GO:0005885">
    <property type="term" value="C:Arp2/3 protein complex"/>
    <property type="evidence" value="ECO:0007669"/>
    <property type="project" value="InterPro"/>
</dbReference>
<dbReference type="EMBL" id="CP048990">
    <property type="protein sequence ID" value="QID80169.1"/>
    <property type="molecule type" value="Genomic_DNA"/>
</dbReference>
<proteinExistence type="inferred from homology"/>
<comment type="similarity">
    <text evidence="2 7">Belongs to the ARPC5 family.</text>
</comment>
<evidence type="ECO:0000256" key="2">
    <source>
        <dbReference type="ARBA" id="ARBA00006084"/>
    </source>
</evidence>
<dbReference type="GO" id="GO:0034314">
    <property type="term" value="P:Arp2/3 complex-mediated actin nucleation"/>
    <property type="evidence" value="ECO:0007669"/>
    <property type="project" value="InterPro"/>
</dbReference>
<evidence type="ECO:0000256" key="5">
    <source>
        <dbReference type="ARBA" id="ARBA00040214"/>
    </source>
</evidence>
<evidence type="ECO:0000313" key="9">
    <source>
        <dbReference type="Proteomes" id="UP000501346"/>
    </source>
</evidence>
<dbReference type="InterPro" id="IPR036743">
    <property type="entry name" value="ARPC5_sf"/>
</dbReference>
<dbReference type="GO" id="GO:0044396">
    <property type="term" value="P:actin cortical patch organization"/>
    <property type="evidence" value="ECO:0007669"/>
    <property type="project" value="UniProtKB-ARBA"/>
</dbReference>
<comment type="function">
    <text evidence="6">Functions as a component of the Arp2/3 complex which is involved in regulation of actin polymerization and together with an activating nucleation-promoting factor (NPF) mediates the formation of branched actin networks.</text>
</comment>